<feature type="compositionally biased region" description="Acidic residues" evidence="6">
    <location>
        <begin position="272"/>
        <end position="281"/>
    </location>
</feature>
<keyword evidence="9" id="KW-1185">Reference proteome</keyword>
<feature type="transmembrane region" description="Helical" evidence="7">
    <location>
        <begin position="170"/>
        <end position="190"/>
    </location>
</feature>
<evidence type="ECO:0000256" key="1">
    <source>
        <dbReference type="ARBA" id="ARBA00004651"/>
    </source>
</evidence>
<feature type="transmembrane region" description="Helical" evidence="7">
    <location>
        <begin position="232"/>
        <end position="259"/>
    </location>
</feature>
<proteinExistence type="predicted"/>
<comment type="caution">
    <text evidence="8">The sequence shown here is derived from an EMBL/GenBank/DDBJ whole genome shotgun (WGS) entry which is preliminary data.</text>
</comment>
<sequence>MSETGARSASLRRPVELARAVIRHALAADVPFMAGAIAYQAFVSLLPLLFLLVVVAAALGNAAVTDRLLDIVVGQLPADAQDLVRGAVEKAIANAGSSIVSVVVLGFGAFAVFNGLDKAFTELYGTERGANFPNQIRDAAVVLGVFGTVTILIAATWQSALLPNSLSAGSVLKSVALVLGLTLALYPMFYVFPEVSLGWREVLPGVVVTAVGWTVLQALFRLYVTFVARSDAFGVVSGVLLLATWLYFSGFVLLVGATINAVLHGYGTPESDSSDPDDEAADAPIADERANRH</sequence>
<keyword evidence="2" id="KW-1003">Cell membrane</keyword>
<dbReference type="PIRSF" id="PIRSF035875">
    <property type="entry name" value="RNase_BN"/>
    <property type="match status" value="1"/>
</dbReference>
<keyword evidence="4 7" id="KW-1133">Transmembrane helix</keyword>
<dbReference type="GO" id="GO:0005886">
    <property type="term" value="C:plasma membrane"/>
    <property type="evidence" value="ECO:0007669"/>
    <property type="project" value="UniProtKB-SubCell"/>
</dbReference>
<feature type="transmembrane region" description="Helical" evidence="7">
    <location>
        <begin position="91"/>
        <end position="113"/>
    </location>
</feature>
<feature type="transmembrane region" description="Helical" evidence="7">
    <location>
        <begin position="139"/>
        <end position="158"/>
    </location>
</feature>
<accession>A0ABD5TXU6</accession>
<dbReference type="RefSeq" id="WP_379694829.1">
    <property type="nucleotide sequence ID" value="NZ_JBHSXH010000011.1"/>
</dbReference>
<comment type="subcellular location">
    <subcellularLocation>
        <location evidence="1">Cell membrane</location>
        <topology evidence="1">Multi-pass membrane protein</topology>
    </subcellularLocation>
</comment>
<reference evidence="8 9" key="1">
    <citation type="journal article" date="2019" name="Int. J. Syst. Evol. Microbiol.">
        <title>The Global Catalogue of Microorganisms (GCM) 10K type strain sequencing project: providing services to taxonomists for standard genome sequencing and annotation.</title>
        <authorList>
            <consortium name="The Broad Institute Genomics Platform"/>
            <consortium name="The Broad Institute Genome Sequencing Center for Infectious Disease"/>
            <person name="Wu L."/>
            <person name="Ma J."/>
        </authorList>
    </citation>
    <scope>NUCLEOTIDE SEQUENCE [LARGE SCALE GENOMIC DNA]</scope>
    <source>
        <strain evidence="8 9">YIM 94188</strain>
    </source>
</reference>
<evidence type="ECO:0000313" key="9">
    <source>
        <dbReference type="Proteomes" id="UP001596408"/>
    </source>
</evidence>
<dbReference type="InterPro" id="IPR017039">
    <property type="entry name" value="Virul_fac_BrkB"/>
</dbReference>
<feature type="region of interest" description="Disordered" evidence="6">
    <location>
        <begin position="268"/>
        <end position="293"/>
    </location>
</feature>
<gene>
    <name evidence="8" type="ORF">ACFQEV_08500</name>
</gene>
<evidence type="ECO:0000256" key="2">
    <source>
        <dbReference type="ARBA" id="ARBA00022475"/>
    </source>
</evidence>
<evidence type="ECO:0000256" key="7">
    <source>
        <dbReference type="SAM" id="Phobius"/>
    </source>
</evidence>
<dbReference type="Pfam" id="PF03631">
    <property type="entry name" value="Virul_fac_BrkB"/>
    <property type="match status" value="1"/>
</dbReference>
<dbReference type="AlphaFoldDB" id="A0ABD5TXU6"/>
<keyword evidence="5 7" id="KW-0472">Membrane</keyword>
<keyword evidence="3 7" id="KW-0812">Transmembrane</keyword>
<feature type="transmembrane region" description="Helical" evidence="7">
    <location>
        <begin position="202"/>
        <end position="220"/>
    </location>
</feature>
<evidence type="ECO:0000256" key="3">
    <source>
        <dbReference type="ARBA" id="ARBA00022692"/>
    </source>
</evidence>
<evidence type="ECO:0000256" key="5">
    <source>
        <dbReference type="ARBA" id="ARBA00023136"/>
    </source>
</evidence>
<organism evidence="8 9">
    <name type="scientific">Halopelagius fulvigenes</name>
    <dbReference type="NCBI Taxonomy" id="1198324"/>
    <lineage>
        <taxon>Archaea</taxon>
        <taxon>Methanobacteriati</taxon>
        <taxon>Methanobacteriota</taxon>
        <taxon>Stenosarchaea group</taxon>
        <taxon>Halobacteria</taxon>
        <taxon>Halobacteriales</taxon>
        <taxon>Haloferacaceae</taxon>
    </lineage>
</organism>
<feature type="transmembrane region" description="Helical" evidence="7">
    <location>
        <begin position="45"/>
        <end position="64"/>
    </location>
</feature>
<dbReference type="PANTHER" id="PTHR30213">
    <property type="entry name" value="INNER MEMBRANE PROTEIN YHJD"/>
    <property type="match status" value="1"/>
</dbReference>
<dbReference type="EMBL" id="JBHSXH010000011">
    <property type="protein sequence ID" value="MFC6825029.1"/>
    <property type="molecule type" value="Genomic_DNA"/>
</dbReference>
<dbReference type="Proteomes" id="UP001596408">
    <property type="component" value="Unassembled WGS sequence"/>
</dbReference>
<evidence type="ECO:0000256" key="6">
    <source>
        <dbReference type="SAM" id="MobiDB-lite"/>
    </source>
</evidence>
<dbReference type="PANTHER" id="PTHR30213:SF0">
    <property type="entry name" value="UPF0761 MEMBRANE PROTEIN YIHY"/>
    <property type="match status" value="1"/>
</dbReference>
<dbReference type="NCBIfam" id="TIGR00765">
    <property type="entry name" value="yihY_not_rbn"/>
    <property type="match status" value="1"/>
</dbReference>
<evidence type="ECO:0000256" key="4">
    <source>
        <dbReference type="ARBA" id="ARBA00022989"/>
    </source>
</evidence>
<name>A0ABD5TXU6_9EURY</name>
<protein>
    <submittedName>
        <fullName evidence="8">YihY/virulence factor BrkB family protein</fullName>
    </submittedName>
</protein>
<evidence type="ECO:0000313" key="8">
    <source>
        <dbReference type="EMBL" id="MFC6825029.1"/>
    </source>
</evidence>